<evidence type="ECO:0000313" key="3">
    <source>
        <dbReference type="Proteomes" id="UP001159363"/>
    </source>
</evidence>
<dbReference type="Pfam" id="PF02958">
    <property type="entry name" value="EcKL"/>
    <property type="match status" value="2"/>
</dbReference>
<gene>
    <name evidence="2" type="ORF">PR048_028329</name>
</gene>
<name>A0ABQ9GJ08_9NEOP</name>
<dbReference type="InterPro" id="IPR015897">
    <property type="entry name" value="CHK_kinase-like"/>
</dbReference>
<organism evidence="2 3">
    <name type="scientific">Dryococelus australis</name>
    <dbReference type="NCBI Taxonomy" id="614101"/>
    <lineage>
        <taxon>Eukaryota</taxon>
        <taxon>Metazoa</taxon>
        <taxon>Ecdysozoa</taxon>
        <taxon>Arthropoda</taxon>
        <taxon>Hexapoda</taxon>
        <taxon>Insecta</taxon>
        <taxon>Pterygota</taxon>
        <taxon>Neoptera</taxon>
        <taxon>Polyneoptera</taxon>
        <taxon>Phasmatodea</taxon>
        <taxon>Verophasmatodea</taxon>
        <taxon>Anareolatae</taxon>
        <taxon>Phasmatidae</taxon>
        <taxon>Eurycanthinae</taxon>
        <taxon>Dryococelus</taxon>
    </lineage>
</organism>
<evidence type="ECO:0000259" key="1">
    <source>
        <dbReference type="SMART" id="SM00587"/>
    </source>
</evidence>
<accession>A0ABQ9GJ08</accession>
<dbReference type="InterPro" id="IPR011009">
    <property type="entry name" value="Kinase-like_dom_sf"/>
</dbReference>
<evidence type="ECO:0000313" key="2">
    <source>
        <dbReference type="EMBL" id="KAJ8871989.1"/>
    </source>
</evidence>
<keyword evidence="3" id="KW-1185">Reference proteome</keyword>
<comment type="caution">
    <text evidence="2">The sequence shown here is derived from an EMBL/GenBank/DDBJ whole genome shotgun (WGS) entry which is preliminary data.</text>
</comment>
<dbReference type="PANTHER" id="PTHR11012:SF47">
    <property type="entry name" value="GH22833P"/>
    <property type="match status" value="1"/>
</dbReference>
<dbReference type="PANTHER" id="PTHR11012">
    <property type="entry name" value="PROTEIN KINASE-LIKE DOMAIN-CONTAINING"/>
    <property type="match status" value="1"/>
</dbReference>
<dbReference type="Proteomes" id="UP001159363">
    <property type="component" value="Chromosome 11"/>
</dbReference>
<dbReference type="SUPFAM" id="SSF56112">
    <property type="entry name" value="Protein kinase-like (PK-like)"/>
    <property type="match status" value="1"/>
</dbReference>
<dbReference type="Gene3D" id="3.90.1200.10">
    <property type="match status" value="1"/>
</dbReference>
<proteinExistence type="predicted"/>
<protein>
    <recommendedName>
        <fullName evidence="1">CHK kinase-like domain-containing protein</fullName>
    </recommendedName>
</protein>
<dbReference type="SMART" id="SM00587">
    <property type="entry name" value="CHK"/>
    <property type="match status" value="1"/>
</dbReference>
<dbReference type="InterPro" id="IPR004119">
    <property type="entry name" value="EcKL"/>
</dbReference>
<sequence>MISSGEITVELMQEMLREVEKDDTIMVLPFLYVHELNEDLHGGSCLSRVKNSVSADTVQQSSQFVREIQMFDEILPRMSVLLARALPGQQADFHAQVYYTRKNPTYLIAIDDLCPKGFKASKLFYKHAFQEDGFAEVMNMMSGKADQVRHRYNNLYEELQSVWKRDDNGFNVLNHGDFGKHNVMYRHSEPSGDVEAIMLVDFQCCSYNSPVLDLHQFIFSSASEEVIANHIDTLLREYHAELTATLAALGAPRELSITLTRLRDEFDSKMLYAFFYATCLCPLLSIDTETCPGLTPEQLFSDSGDGTDKIQSLVADFYYTSLRKLLPIFREKNIL</sequence>
<reference evidence="2 3" key="1">
    <citation type="submission" date="2023-02" db="EMBL/GenBank/DDBJ databases">
        <title>LHISI_Scaffold_Assembly.</title>
        <authorList>
            <person name="Stuart O.P."/>
            <person name="Cleave R."/>
            <person name="Magrath M.J.L."/>
            <person name="Mikheyev A.S."/>
        </authorList>
    </citation>
    <scope>NUCLEOTIDE SEQUENCE [LARGE SCALE GENOMIC DNA]</scope>
    <source>
        <strain evidence="2">Daus_M_001</strain>
        <tissue evidence="2">Leg muscle</tissue>
    </source>
</reference>
<feature type="domain" description="CHK kinase-like" evidence="1">
    <location>
        <begin position="108"/>
        <end position="248"/>
    </location>
</feature>
<dbReference type="EMBL" id="JARBHB010000012">
    <property type="protein sequence ID" value="KAJ8871989.1"/>
    <property type="molecule type" value="Genomic_DNA"/>
</dbReference>